<accession>A0A8X6UZG3</accession>
<evidence type="ECO:0000313" key="2">
    <source>
        <dbReference type="Proteomes" id="UP000887159"/>
    </source>
</evidence>
<dbReference type="AlphaFoldDB" id="A0A8X6UZG3"/>
<protein>
    <submittedName>
        <fullName evidence="1">Uncharacterized protein</fullName>
    </submittedName>
</protein>
<keyword evidence="2" id="KW-1185">Reference proteome</keyword>
<sequence>MSNYLMGYSGIQKLNKLTCLRSSCVQVVIFFSIEYGIEIKISERNGKKDVPYMYGGANGNGKAVLRMHHVQIPHRRMPDHRIFQWLHRQLCETCSFYVTRQDDSRRRAVRSPNLEESILNVVPDRPE</sequence>
<evidence type="ECO:0000313" key="1">
    <source>
        <dbReference type="EMBL" id="GFX87554.1"/>
    </source>
</evidence>
<comment type="caution">
    <text evidence="1">The sequence shown here is derived from an EMBL/GenBank/DDBJ whole genome shotgun (WGS) entry which is preliminary data.</text>
</comment>
<dbReference type="Proteomes" id="UP000887159">
    <property type="component" value="Unassembled WGS sequence"/>
</dbReference>
<reference evidence="1" key="1">
    <citation type="submission" date="2020-08" db="EMBL/GenBank/DDBJ databases">
        <title>Multicomponent nature underlies the extraordinary mechanical properties of spider dragline silk.</title>
        <authorList>
            <person name="Kono N."/>
            <person name="Nakamura H."/>
            <person name="Mori M."/>
            <person name="Yoshida Y."/>
            <person name="Ohtoshi R."/>
            <person name="Malay A.D."/>
            <person name="Moran D.A.P."/>
            <person name="Tomita M."/>
            <person name="Numata K."/>
            <person name="Arakawa K."/>
        </authorList>
    </citation>
    <scope>NUCLEOTIDE SEQUENCE</scope>
</reference>
<dbReference type="EMBL" id="BMAU01021035">
    <property type="protein sequence ID" value="GFX87554.1"/>
    <property type="molecule type" value="Genomic_DNA"/>
</dbReference>
<proteinExistence type="predicted"/>
<name>A0A8X6UZG3_TRICX</name>
<gene>
    <name evidence="1" type="ORF">TNCV_1330861</name>
</gene>
<organism evidence="1 2">
    <name type="scientific">Trichonephila clavipes</name>
    <name type="common">Golden silk orbweaver</name>
    <name type="synonym">Nephila clavipes</name>
    <dbReference type="NCBI Taxonomy" id="2585209"/>
    <lineage>
        <taxon>Eukaryota</taxon>
        <taxon>Metazoa</taxon>
        <taxon>Ecdysozoa</taxon>
        <taxon>Arthropoda</taxon>
        <taxon>Chelicerata</taxon>
        <taxon>Arachnida</taxon>
        <taxon>Araneae</taxon>
        <taxon>Araneomorphae</taxon>
        <taxon>Entelegynae</taxon>
        <taxon>Araneoidea</taxon>
        <taxon>Nephilidae</taxon>
        <taxon>Trichonephila</taxon>
    </lineage>
</organism>